<dbReference type="GO" id="GO:0046104">
    <property type="term" value="P:thymidine metabolic process"/>
    <property type="evidence" value="ECO:0007669"/>
    <property type="project" value="TreeGrafter"/>
</dbReference>
<sequence>MAKLFFKYGTMKSGKSTHLLMTKHNYTSQNKRVLVYTSSKDTRWGSEKVISRIGINSFALSVTDEIFYEIKEEHFKNTISCILVDEAQFLSAEQIVALCAVVDTLGIPVICYGLKNDFRNALFEGSKTLLELADEIELIKTVCEHHTCGKKATMNLRLVDGKPIYKGEQFQLGDEDYVPVCRKHYYHYEEDEDGRYFS</sequence>
<dbReference type="KEGG" id="vg:24722277"/>
<keyword evidence="4 12" id="KW-0237">DNA synthesis</keyword>
<proteinExistence type="inferred from homology"/>
<dbReference type="SUPFAM" id="SSF57716">
    <property type="entry name" value="Glucocorticoid receptor-like (DNA-binding domain)"/>
    <property type="match status" value="1"/>
</dbReference>
<dbReference type="HAMAP" id="MF_00124">
    <property type="entry name" value="Thymidine_kinase"/>
    <property type="match status" value="1"/>
</dbReference>
<keyword evidence="5 12" id="KW-0808">Transferase</keyword>
<evidence type="ECO:0000256" key="9">
    <source>
        <dbReference type="ARBA" id="ARBA00048254"/>
    </source>
</evidence>
<organism evidence="14 15">
    <name type="scientific">Lactococcus phage WRP3</name>
    <dbReference type="NCBI Taxonomy" id="1560313"/>
    <lineage>
        <taxon>Viruses</taxon>
        <taxon>Duplodnaviria</taxon>
        <taxon>Heunggongvirae</taxon>
        <taxon>Uroviricota</taxon>
        <taxon>Caudoviricetes</taxon>
        <taxon>Audreyjarvisvirus</taxon>
        <taxon>Audreyjarvisvirus WRP3</taxon>
    </lineage>
</organism>
<evidence type="ECO:0000256" key="6">
    <source>
        <dbReference type="ARBA" id="ARBA00022741"/>
    </source>
</evidence>
<keyword evidence="6 12" id="KW-0547">Nucleotide-binding</keyword>
<comment type="similarity">
    <text evidence="1 13">Belongs to the thymidine kinase family.</text>
</comment>
<feature type="binding site" evidence="11">
    <location>
        <position position="177"/>
    </location>
    <ligand>
        <name>substrate</name>
    </ligand>
</feature>
<keyword evidence="7 12" id="KW-0418">Kinase</keyword>
<dbReference type="OrthoDB" id="9611at10239"/>
<evidence type="ECO:0000256" key="5">
    <source>
        <dbReference type="ARBA" id="ARBA00022679"/>
    </source>
</evidence>
<reference evidence="14 15" key="1">
    <citation type="journal article" date="2015" name="Appl. Environ. Microbiol.">
        <title>Lactococcal 949 group phages recognize a carbohydrate receptor on the host cell surface.</title>
        <authorList>
            <person name="Mahony J."/>
            <person name="Randazzo W."/>
            <person name="Neve H."/>
            <person name="Settanni L."/>
            <person name="van Sinderen D."/>
        </authorList>
    </citation>
    <scope>NUCLEOTIDE SEQUENCE [LARGE SCALE GENOMIC DNA]</scope>
    <source>
        <strain evidence="14">WRP3</strain>
    </source>
</reference>
<name>A0A0D3MSP6_9CAUD</name>
<dbReference type="EC" id="2.7.1.21" evidence="2 12"/>
<gene>
    <name evidence="14" type="ORF">WRP3_011</name>
</gene>
<feature type="active site" description="Proton acceptor" evidence="10">
    <location>
        <position position="86"/>
    </location>
</feature>
<dbReference type="GO" id="GO:0005524">
    <property type="term" value="F:ATP binding"/>
    <property type="evidence" value="ECO:0007669"/>
    <property type="project" value="UniProtKB-KW"/>
</dbReference>
<evidence type="ECO:0000256" key="10">
    <source>
        <dbReference type="PIRSR" id="PIRSR035805-1"/>
    </source>
</evidence>
<evidence type="ECO:0000256" key="3">
    <source>
        <dbReference type="ARBA" id="ARBA00020079"/>
    </source>
</evidence>
<evidence type="ECO:0000313" key="15">
    <source>
        <dbReference type="Proteomes" id="UP000032686"/>
    </source>
</evidence>
<dbReference type="Gene3D" id="3.30.60.20">
    <property type="match status" value="1"/>
</dbReference>
<evidence type="ECO:0000256" key="7">
    <source>
        <dbReference type="ARBA" id="ARBA00022777"/>
    </source>
</evidence>
<dbReference type="GeneID" id="24722277"/>
<dbReference type="SUPFAM" id="SSF52540">
    <property type="entry name" value="P-loop containing nucleoside triphosphate hydrolases"/>
    <property type="match status" value="1"/>
</dbReference>
<keyword evidence="8 12" id="KW-0067">ATP-binding</keyword>
<evidence type="ECO:0000256" key="12">
    <source>
        <dbReference type="RuleBase" id="RU000544"/>
    </source>
</evidence>
<dbReference type="InterPro" id="IPR020633">
    <property type="entry name" value="Thymidine_kinase_CS"/>
</dbReference>
<dbReference type="PIRSF" id="PIRSF035805">
    <property type="entry name" value="TK_cell"/>
    <property type="match status" value="1"/>
</dbReference>
<evidence type="ECO:0000256" key="13">
    <source>
        <dbReference type="RuleBase" id="RU004165"/>
    </source>
</evidence>
<accession>A0A0D3MSP6</accession>
<dbReference type="EMBL" id="KM677185">
    <property type="protein sequence ID" value="AIX12514.1"/>
    <property type="molecule type" value="Genomic_DNA"/>
</dbReference>
<dbReference type="Pfam" id="PF00265">
    <property type="entry name" value="TK"/>
    <property type="match status" value="1"/>
</dbReference>
<protein>
    <recommendedName>
        <fullName evidence="3 12">Thymidine kinase</fullName>
        <ecNumber evidence="2 12">2.7.1.21</ecNumber>
    </recommendedName>
</protein>
<evidence type="ECO:0000256" key="4">
    <source>
        <dbReference type="ARBA" id="ARBA00022634"/>
    </source>
</evidence>
<evidence type="ECO:0000256" key="1">
    <source>
        <dbReference type="ARBA" id="ARBA00007587"/>
    </source>
</evidence>
<evidence type="ECO:0000256" key="2">
    <source>
        <dbReference type="ARBA" id="ARBA00012118"/>
    </source>
</evidence>
<dbReference type="InterPro" id="IPR027417">
    <property type="entry name" value="P-loop_NTPase"/>
</dbReference>
<dbReference type="GO" id="GO:0004797">
    <property type="term" value="F:thymidine kinase activity"/>
    <property type="evidence" value="ECO:0007669"/>
    <property type="project" value="UniProtKB-EC"/>
</dbReference>
<dbReference type="GO" id="GO:0071897">
    <property type="term" value="P:DNA biosynthetic process"/>
    <property type="evidence" value="ECO:0007669"/>
    <property type="project" value="UniProtKB-KW"/>
</dbReference>
<comment type="catalytic activity">
    <reaction evidence="9 12">
        <text>thymidine + ATP = dTMP + ADP + H(+)</text>
        <dbReference type="Rhea" id="RHEA:19129"/>
        <dbReference type="ChEBI" id="CHEBI:15378"/>
        <dbReference type="ChEBI" id="CHEBI:17748"/>
        <dbReference type="ChEBI" id="CHEBI:30616"/>
        <dbReference type="ChEBI" id="CHEBI:63528"/>
        <dbReference type="ChEBI" id="CHEBI:456216"/>
        <dbReference type="EC" id="2.7.1.21"/>
    </reaction>
</comment>
<evidence type="ECO:0000256" key="11">
    <source>
        <dbReference type="PIRSR" id="PIRSR035805-2"/>
    </source>
</evidence>
<evidence type="ECO:0000313" key="14">
    <source>
        <dbReference type="EMBL" id="AIX12514.1"/>
    </source>
</evidence>
<dbReference type="PROSITE" id="PS00603">
    <property type="entry name" value="TK_CELLULAR_TYPE"/>
    <property type="match status" value="1"/>
</dbReference>
<dbReference type="RefSeq" id="YP_009147668.1">
    <property type="nucleotide sequence ID" value="NC_027341.1"/>
</dbReference>
<dbReference type="NCBIfam" id="NF003300">
    <property type="entry name" value="PRK04296.1-5"/>
    <property type="match status" value="1"/>
</dbReference>
<evidence type="ECO:0000256" key="8">
    <source>
        <dbReference type="ARBA" id="ARBA00022840"/>
    </source>
</evidence>
<dbReference type="Gene3D" id="3.40.50.300">
    <property type="entry name" value="P-loop containing nucleotide triphosphate hydrolases"/>
    <property type="match status" value="1"/>
</dbReference>
<keyword evidence="15" id="KW-1185">Reference proteome</keyword>
<dbReference type="InterPro" id="IPR001267">
    <property type="entry name" value="Thymidine_kinase"/>
</dbReference>
<dbReference type="PANTHER" id="PTHR11441:SF0">
    <property type="entry name" value="THYMIDINE KINASE, CYTOSOLIC"/>
    <property type="match status" value="1"/>
</dbReference>
<dbReference type="Proteomes" id="UP000032686">
    <property type="component" value="Segment"/>
</dbReference>
<dbReference type="PANTHER" id="PTHR11441">
    <property type="entry name" value="THYMIDINE KINASE"/>
    <property type="match status" value="1"/>
</dbReference>